<dbReference type="EMBL" id="JBHFFA010000002">
    <property type="protein sequence ID" value="KAL2644262.1"/>
    <property type="molecule type" value="Genomic_DNA"/>
</dbReference>
<evidence type="ECO:0000313" key="1">
    <source>
        <dbReference type="EMBL" id="KAL2644262.1"/>
    </source>
</evidence>
<dbReference type="Proteomes" id="UP001605036">
    <property type="component" value="Unassembled WGS sequence"/>
</dbReference>
<accession>A0ABD1Z8Y6</accession>
<name>A0ABD1Z8Y6_9MARC</name>
<comment type="caution">
    <text evidence="1">The sequence shown here is derived from an EMBL/GenBank/DDBJ whole genome shotgun (WGS) entry which is preliminary data.</text>
</comment>
<sequence>MVNEGENGKVTPRGWEAYALLPGYPFPAVISTGELRSGASRIYMGPRMPWYQPLNVGVPMVDVGNNGTAGTVVPGRLVAFDGV</sequence>
<protein>
    <submittedName>
        <fullName evidence="1">Uncharacterized protein</fullName>
    </submittedName>
</protein>
<reference evidence="1 2" key="1">
    <citation type="submission" date="2024-09" db="EMBL/GenBank/DDBJ databases">
        <title>Chromosome-scale assembly of Riccia fluitans.</title>
        <authorList>
            <person name="Paukszto L."/>
            <person name="Sawicki J."/>
            <person name="Karawczyk K."/>
            <person name="Piernik-Szablinska J."/>
            <person name="Szczecinska M."/>
            <person name="Mazdziarz M."/>
        </authorList>
    </citation>
    <scope>NUCLEOTIDE SEQUENCE [LARGE SCALE GENOMIC DNA]</scope>
    <source>
        <strain evidence="1">Rf_01</strain>
        <tissue evidence="1">Aerial parts of the thallus</tissue>
    </source>
</reference>
<gene>
    <name evidence="1" type="ORF">R1flu_011849</name>
</gene>
<proteinExistence type="predicted"/>
<dbReference type="AlphaFoldDB" id="A0ABD1Z8Y6"/>
<keyword evidence="2" id="KW-1185">Reference proteome</keyword>
<evidence type="ECO:0000313" key="2">
    <source>
        <dbReference type="Proteomes" id="UP001605036"/>
    </source>
</evidence>
<organism evidence="1 2">
    <name type="scientific">Riccia fluitans</name>
    <dbReference type="NCBI Taxonomy" id="41844"/>
    <lineage>
        <taxon>Eukaryota</taxon>
        <taxon>Viridiplantae</taxon>
        <taxon>Streptophyta</taxon>
        <taxon>Embryophyta</taxon>
        <taxon>Marchantiophyta</taxon>
        <taxon>Marchantiopsida</taxon>
        <taxon>Marchantiidae</taxon>
        <taxon>Marchantiales</taxon>
        <taxon>Ricciaceae</taxon>
        <taxon>Riccia</taxon>
    </lineage>
</organism>